<dbReference type="InterPro" id="IPR004108">
    <property type="entry name" value="Fe_hydrogenase_lsu_C"/>
</dbReference>
<keyword evidence="2" id="KW-0479">Metal-binding</keyword>
<evidence type="ECO:0000313" key="8">
    <source>
        <dbReference type="EMBL" id="MCY6369606.1"/>
    </source>
</evidence>
<comment type="caution">
    <text evidence="8">The sequence shown here is derived from an EMBL/GenBank/DDBJ whole genome shotgun (WGS) entry which is preliminary data.</text>
</comment>
<dbReference type="NCBIfam" id="TIGR00229">
    <property type="entry name" value="sensory_box"/>
    <property type="match status" value="1"/>
</dbReference>
<feature type="domain" description="4Fe-4S" evidence="7">
    <location>
        <begin position="361"/>
        <end position="422"/>
    </location>
</feature>
<evidence type="ECO:0000313" key="9">
    <source>
        <dbReference type="Proteomes" id="UP001079657"/>
    </source>
</evidence>
<feature type="domain" description="PAS" evidence="5">
    <location>
        <begin position="413"/>
        <end position="483"/>
    </location>
</feature>
<feature type="domain" description="4Fe-4S ferredoxin-type" evidence="6">
    <location>
        <begin position="2"/>
        <end position="30"/>
    </location>
</feature>
<dbReference type="CDD" id="cd00130">
    <property type="entry name" value="PAS"/>
    <property type="match status" value="1"/>
</dbReference>
<name>A0ABT4CKM8_9CLOT</name>
<dbReference type="InterPro" id="IPR009016">
    <property type="entry name" value="Fe_hydrogenase"/>
</dbReference>
<dbReference type="PROSITE" id="PS50112">
    <property type="entry name" value="PAS"/>
    <property type="match status" value="1"/>
</dbReference>
<reference evidence="8" key="1">
    <citation type="submission" date="2022-12" db="EMBL/GenBank/DDBJ databases">
        <authorList>
            <person name="Wang J."/>
        </authorList>
    </citation>
    <scope>NUCLEOTIDE SEQUENCE</scope>
    <source>
        <strain evidence="8">HY-42-06</strain>
    </source>
</reference>
<dbReference type="Pfam" id="PF02906">
    <property type="entry name" value="Fe_hyd_lg_C"/>
    <property type="match status" value="1"/>
</dbReference>
<dbReference type="Proteomes" id="UP001079657">
    <property type="component" value="Unassembled WGS sequence"/>
</dbReference>
<dbReference type="InterPro" id="IPR017896">
    <property type="entry name" value="4Fe4S_Fe-S-bd"/>
</dbReference>
<keyword evidence="3" id="KW-0408">Iron</keyword>
<dbReference type="PROSITE" id="PS51379">
    <property type="entry name" value="4FE4S_FER_2"/>
    <property type="match status" value="2"/>
</dbReference>
<dbReference type="RefSeq" id="WP_268047981.1">
    <property type="nucleotide sequence ID" value="NZ_JAPQES010000001.1"/>
</dbReference>
<dbReference type="SMART" id="SM00091">
    <property type="entry name" value="PAS"/>
    <property type="match status" value="1"/>
</dbReference>
<protein>
    <submittedName>
        <fullName evidence="8">4Fe-4S binding protein</fullName>
    </submittedName>
</protein>
<evidence type="ECO:0000259" key="7">
    <source>
        <dbReference type="PROSITE" id="PS51656"/>
    </source>
</evidence>
<evidence type="ECO:0000256" key="3">
    <source>
        <dbReference type="ARBA" id="ARBA00023004"/>
    </source>
</evidence>
<evidence type="ECO:0000259" key="5">
    <source>
        <dbReference type="PROSITE" id="PS50112"/>
    </source>
</evidence>
<dbReference type="SUPFAM" id="SSF53920">
    <property type="entry name" value="Fe-only hydrogenase"/>
    <property type="match status" value="1"/>
</dbReference>
<feature type="domain" description="4Fe-4S ferredoxin-type" evidence="6">
    <location>
        <begin position="31"/>
        <end position="60"/>
    </location>
</feature>
<dbReference type="PROSITE" id="PS51656">
    <property type="entry name" value="4FE4S"/>
    <property type="match status" value="1"/>
</dbReference>
<keyword evidence="1" id="KW-0004">4Fe-4S</keyword>
<dbReference type="PROSITE" id="PS00198">
    <property type="entry name" value="4FE4S_FER_1"/>
    <property type="match status" value="1"/>
</dbReference>
<dbReference type="InterPro" id="IPR035965">
    <property type="entry name" value="PAS-like_dom_sf"/>
</dbReference>
<dbReference type="InterPro" id="IPR050340">
    <property type="entry name" value="Cytosolic_Fe-S_CAF"/>
</dbReference>
<dbReference type="SUPFAM" id="SSF54862">
    <property type="entry name" value="4Fe-4S ferredoxins"/>
    <property type="match status" value="1"/>
</dbReference>
<dbReference type="PANTHER" id="PTHR11615">
    <property type="entry name" value="NITRATE, FORMATE, IRON DEHYDROGENASE"/>
    <property type="match status" value="1"/>
</dbReference>
<dbReference type="InterPro" id="IPR017900">
    <property type="entry name" value="4Fe4S_Fe_S_CS"/>
</dbReference>
<organism evidence="8 9">
    <name type="scientific">Clostridium ganghwense</name>
    <dbReference type="NCBI Taxonomy" id="312089"/>
    <lineage>
        <taxon>Bacteria</taxon>
        <taxon>Bacillati</taxon>
        <taxon>Bacillota</taxon>
        <taxon>Clostridia</taxon>
        <taxon>Eubacteriales</taxon>
        <taxon>Clostridiaceae</taxon>
        <taxon>Clostridium</taxon>
    </lineage>
</organism>
<accession>A0ABT4CKM8</accession>
<dbReference type="Gene3D" id="3.40.950.10">
    <property type="entry name" value="Fe-only Hydrogenase (Larger Subunit), Chain L, domain 3"/>
    <property type="match status" value="1"/>
</dbReference>
<evidence type="ECO:0000256" key="2">
    <source>
        <dbReference type="ARBA" id="ARBA00022723"/>
    </source>
</evidence>
<dbReference type="InterPro" id="IPR013767">
    <property type="entry name" value="PAS_fold"/>
</dbReference>
<evidence type="ECO:0000256" key="4">
    <source>
        <dbReference type="ARBA" id="ARBA00023014"/>
    </source>
</evidence>
<evidence type="ECO:0000256" key="1">
    <source>
        <dbReference type="ARBA" id="ARBA00022485"/>
    </source>
</evidence>
<proteinExistence type="predicted"/>
<gene>
    <name evidence="8" type="ORF">OXH55_02950</name>
</gene>
<dbReference type="Gene3D" id="3.30.70.20">
    <property type="match status" value="1"/>
</dbReference>
<dbReference type="Pfam" id="PF00989">
    <property type="entry name" value="PAS"/>
    <property type="match status" value="1"/>
</dbReference>
<sequence length="576" mass="65104">MNYMNFSNASCKNCYKCLRSCPVKAIRFKNQQAEIVEERCIGCGHCLEVCPQNAREIVSDLEKVKKLIASGERGIVSIAPSFPGYFNTKEGKIVAALKKLGFSIIEETAIGAEAVSDFYREYVENNKLQNYITTCCPSANYLVEKYFSELVPYMIPAVSPMIAHGKILKNVYGKDSFVVFIGPCVAKKIEAEGFKNTEVIDAVLTFEEINEWILESKIDIETLKEEDINKSAYRRGQSYPVGGGIIHAVKDELEEKQLEGISVSGTEDCINILKSMKKGTLKSVFLEISVCKGSCIGGPDMINNDQDYYEKLQKVKDYIKRRESISEDKKDDKFKALSKNLNLNRSFRDKSMKIATVHEEEIRKIMKEMGKVEPKDELNCGVCGYNTCREKAEAIYEGMAETDMCLHFMRNKAERLTNVIFENTASIVMLLDEELNIKEINPAAQEIFMVKAENIKGKPLSRLINDEDFRIVKETGQSIIGKKVDYPQYNAVFIENIVYLSKQNLVLASMINIMEAEKNREELVRVKENTLNAAQEVIEKQMRVAQEIAGLLGETTAETKVILNKLRKVVAGEDKH</sequence>
<dbReference type="InterPro" id="IPR007202">
    <property type="entry name" value="4Fe-4S_dom"/>
</dbReference>
<evidence type="ECO:0000259" key="6">
    <source>
        <dbReference type="PROSITE" id="PS51379"/>
    </source>
</evidence>
<dbReference type="SUPFAM" id="SSF55785">
    <property type="entry name" value="PYP-like sensor domain (PAS domain)"/>
    <property type="match status" value="1"/>
</dbReference>
<keyword evidence="4" id="KW-0411">Iron-sulfur</keyword>
<dbReference type="EMBL" id="JAPQES010000001">
    <property type="protein sequence ID" value="MCY6369606.1"/>
    <property type="molecule type" value="Genomic_DNA"/>
</dbReference>
<dbReference type="Pfam" id="PF13237">
    <property type="entry name" value="Fer4_10"/>
    <property type="match status" value="1"/>
</dbReference>
<dbReference type="InterPro" id="IPR000014">
    <property type="entry name" value="PAS"/>
</dbReference>
<keyword evidence="9" id="KW-1185">Reference proteome</keyword>
<dbReference type="Gene3D" id="1.10.15.40">
    <property type="entry name" value="Electron transport complex subunit B, putative Fe-S cluster"/>
    <property type="match status" value="1"/>
</dbReference>
<dbReference type="Gene3D" id="3.30.450.20">
    <property type="entry name" value="PAS domain"/>
    <property type="match status" value="1"/>
</dbReference>
<dbReference type="Pfam" id="PF04060">
    <property type="entry name" value="FeS"/>
    <property type="match status" value="1"/>
</dbReference>